<dbReference type="InterPro" id="IPR009163">
    <property type="entry name" value="Ap4A_phos1/2"/>
</dbReference>
<keyword evidence="4" id="KW-1185">Reference proteome</keyword>
<dbReference type="InterPro" id="IPR036265">
    <property type="entry name" value="HIT-like_sf"/>
</dbReference>
<feature type="domain" description="Ap4A phosphorylase 1/2 N-terminal" evidence="2">
    <location>
        <begin position="10"/>
        <end position="181"/>
    </location>
</feature>
<dbReference type="InterPro" id="IPR043171">
    <property type="entry name" value="Ap4A_phos1/2-like"/>
</dbReference>
<dbReference type="Pfam" id="PF19327">
    <property type="entry name" value="Ap4A_phos_N"/>
    <property type="match status" value="1"/>
</dbReference>
<name>A0A8K0X754_9PEZI</name>
<proteinExistence type="predicted"/>
<dbReference type="AlphaFoldDB" id="A0A8K0X754"/>
<keyword evidence="3" id="KW-0548">Nucleotidyltransferase</keyword>
<feature type="domain" description="ATP adenylyltransferase C-terminal" evidence="1">
    <location>
        <begin position="195"/>
        <end position="328"/>
    </location>
</feature>
<evidence type="ECO:0000313" key="3">
    <source>
        <dbReference type="EMBL" id="KAH7374491.1"/>
    </source>
</evidence>
<dbReference type="Pfam" id="PF09830">
    <property type="entry name" value="ATP_transf"/>
    <property type="match status" value="1"/>
</dbReference>
<evidence type="ECO:0000313" key="4">
    <source>
        <dbReference type="Proteomes" id="UP000813385"/>
    </source>
</evidence>
<comment type="caution">
    <text evidence="3">The sequence shown here is derived from an EMBL/GenBank/DDBJ whole genome shotgun (WGS) entry which is preliminary data.</text>
</comment>
<dbReference type="PANTHER" id="PTHR38420">
    <property type="entry name" value="AP-4-A PHOSPHORYLASE II"/>
    <property type="match status" value="1"/>
</dbReference>
<dbReference type="Gene3D" id="3.30.428.70">
    <property type="match status" value="1"/>
</dbReference>
<organism evidence="3 4">
    <name type="scientific">Plectosphaerella cucumerina</name>
    <dbReference type="NCBI Taxonomy" id="40658"/>
    <lineage>
        <taxon>Eukaryota</taxon>
        <taxon>Fungi</taxon>
        <taxon>Dikarya</taxon>
        <taxon>Ascomycota</taxon>
        <taxon>Pezizomycotina</taxon>
        <taxon>Sordariomycetes</taxon>
        <taxon>Hypocreomycetidae</taxon>
        <taxon>Glomerellales</taxon>
        <taxon>Plectosphaerellaceae</taxon>
        <taxon>Plectosphaerella</taxon>
    </lineage>
</organism>
<keyword evidence="3" id="KW-0808">Transferase</keyword>
<dbReference type="Proteomes" id="UP000813385">
    <property type="component" value="Unassembled WGS sequence"/>
</dbReference>
<dbReference type="GO" id="GO:0009117">
    <property type="term" value="P:nucleotide metabolic process"/>
    <property type="evidence" value="ECO:0007669"/>
    <property type="project" value="InterPro"/>
</dbReference>
<reference evidence="3" key="1">
    <citation type="journal article" date="2021" name="Nat. Commun.">
        <title>Genetic determinants of endophytism in the Arabidopsis root mycobiome.</title>
        <authorList>
            <person name="Mesny F."/>
            <person name="Miyauchi S."/>
            <person name="Thiergart T."/>
            <person name="Pickel B."/>
            <person name="Atanasova L."/>
            <person name="Karlsson M."/>
            <person name="Huettel B."/>
            <person name="Barry K.W."/>
            <person name="Haridas S."/>
            <person name="Chen C."/>
            <person name="Bauer D."/>
            <person name="Andreopoulos W."/>
            <person name="Pangilinan J."/>
            <person name="LaButti K."/>
            <person name="Riley R."/>
            <person name="Lipzen A."/>
            <person name="Clum A."/>
            <person name="Drula E."/>
            <person name="Henrissat B."/>
            <person name="Kohler A."/>
            <person name="Grigoriev I.V."/>
            <person name="Martin F.M."/>
            <person name="Hacquard S."/>
        </authorList>
    </citation>
    <scope>NUCLEOTIDE SEQUENCE</scope>
    <source>
        <strain evidence="3">MPI-CAGE-AT-0016</strain>
    </source>
</reference>
<evidence type="ECO:0000259" key="1">
    <source>
        <dbReference type="Pfam" id="PF09830"/>
    </source>
</evidence>
<dbReference type="InterPro" id="IPR019200">
    <property type="entry name" value="ATP_adenylylTrfase_C"/>
</dbReference>
<evidence type="ECO:0000259" key="2">
    <source>
        <dbReference type="Pfam" id="PF19327"/>
    </source>
</evidence>
<dbReference type="GO" id="GO:0003877">
    <property type="term" value="F:ATP:ADP adenylyltransferase activity"/>
    <property type="evidence" value="ECO:0007669"/>
    <property type="project" value="InterPro"/>
</dbReference>
<dbReference type="EMBL" id="JAGPXD010000001">
    <property type="protein sequence ID" value="KAH7374491.1"/>
    <property type="molecule type" value="Genomic_DNA"/>
</dbReference>
<accession>A0A8K0X754</accession>
<dbReference type="SUPFAM" id="SSF54197">
    <property type="entry name" value="HIT-like"/>
    <property type="match status" value="1"/>
</dbReference>
<dbReference type="OrthoDB" id="10267950at2759"/>
<protein>
    <submittedName>
        <fullName evidence="3">ATP adenylyltransferase</fullName>
    </submittedName>
</protein>
<gene>
    <name evidence="3" type="ORF">B0T11DRAFT_949</name>
</gene>
<dbReference type="GO" id="GO:0005524">
    <property type="term" value="F:ATP binding"/>
    <property type="evidence" value="ECO:0007669"/>
    <property type="project" value="InterPro"/>
</dbReference>
<sequence length="337" mass="35811">MPAFEMSPVKAPANLPDLVKAAFARAKANVDLTYFPTQVTLISSGSIPFQLRFSPALASKPTAPKPKPSGKPFNPFESPEKGPLFIADIAPAHNLVLNKFAVVPEHFILATKQYKEQTHMLEESDLAATYACIEAYHDSGDSAGELFAFFNSGPHSGASQPHRHIQLLPVAQMKDGLTEPTEWDVLADKLSSASDVPFATFSRPIAGATDAEIHRAYLALFGEALEATKAFAAQHPERDDIFTAFGEDAAPISYNMAMTRSTLVICPRIAEGAAISTPGGQVAGKLSLNGTVLAGTALVKSESEWDALRLDEAGATTLATVLSKIGIPNGAADSHRL</sequence>
<dbReference type="PANTHER" id="PTHR38420:SF3">
    <property type="entry name" value="5',5'''-P-1,P-4-TETRAPHOSPHATE PHOSPHORYLASE 2"/>
    <property type="match status" value="1"/>
</dbReference>
<dbReference type="InterPro" id="IPR045759">
    <property type="entry name" value="Ap4A_phos1/2_N"/>
</dbReference>